<evidence type="ECO:0000313" key="3">
    <source>
        <dbReference type="Proteomes" id="UP000326396"/>
    </source>
</evidence>
<evidence type="ECO:0000256" key="1">
    <source>
        <dbReference type="SAM" id="MobiDB-lite"/>
    </source>
</evidence>
<name>A0A5N6NI88_9ASTR</name>
<protein>
    <submittedName>
        <fullName evidence="2">Uncharacterized protein</fullName>
    </submittedName>
</protein>
<sequence>MRTTVSGVRIPPRPQPAQKGRAFPSGAPGLWNKGVSRTYTGVLTVIFKSPQVGFEPTTNRLTADRSTTELLRNNGRFDLIEFHSRSQPMTNMSSKLPSPIAVRDGQLIGPSRYATLERENLNSPKSIAVRDDRSSSTIAVRGVFREPNDYFNHRATRSYFLGSRRARPRHHHHLERPVAAVEAIPWPLANYSPLFQEDQDSQEALEVMTTCITTTSLVTKFWGKNVLLNDFATDLKVS</sequence>
<keyword evidence="3" id="KW-1185">Reference proteome</keyword>
<dbReference type="Proteomes" id="UP000326396">
    <property type="component" value="Linkage Group LG19"/>
</dbReference>
<dbReference type="EMBL" id="SZYD01000011">
    <property type="protein sequence ID" value="KAD4887875.1"/>
    <property type="molecule type" value="Genomic_DNA"/>
</dbReference>
<dbReference type="AlphaFoldDB" id="A0A5N6NI88"/>
<gene>
    <name evidence="2" type="ORF">E3N88_19946</name>
</gene>
<reference evidence="2 3" key="1">
    <citation type="submission" date="2019-05" db="EMBL/GenBank/DDBJ databases">
        <title>Mikania micrantha, genome provides insights into the molecular mechanism of rapid growth.</title>
        <authorList>
            <person name="Liu B."/>
        </authorList>
    </citation>
    <scope>NUCLEOTIDE SEQUENCE [LARGE SCALE GENOMIC DNA]</scope>
    <source>
        <strain evidence="2">NLD-2019</strain>
        <tissue evidence="2">Leaf</tissue>
    </source>
</reference>
<feature type="region of interest" description="Disordered" evidence="1">
    <location>
        <begin position="1"/>
        <end position="25"/>
    </location>
</feature>
<proteinExistence type="predicted"/>
<comment type="caution">
    <text evidence="2">The sequence shown here is derived from an EMBL/GenBank/DDBJ whole genome shotgun (WGS) entry which is preliminary data.</text>
</comment>
<evidence type="ECO:0000313" key="2">
    <source>
        <dbReference type="EMBL" id="KAD4887875.1"/>
    </source>
</evidence>
<dbReference type="OrthoDB" id="1702713at2759"/>
<organism evidence="2 3">
    <name type="scientific">Mikania micrantha</name>
    <name type="common">bitter vine</name>
    <dbReference type="NCBI Taxonomy" id="192012"/>
    <lineage>
        <taxon>Eukaryota</taxon>
        <taxon>Viridiplantae</taxon>
        <taxon>Streptophyta</taxon>
        <taxon>Embryophyta</taxon>
        <taxon>Tracheophyta</taxon>
        <taxon>Spermatophyta</taxon>
        <taxon>Magnoliopsida</taxon>
        <taxon>eudicotyledons</taxon>
        <taxon>Gunneridae</taxon>
        <taxon>Pentapetalae</taxon>
        <taxon>asterids</taxon>
        <taxon>campanulids</taxon>
        <taxon>Asterales</taxon>
        <taxon>Asteraceae</taxon>
        <taxon>Asteroideae</taxon>
        <taxon>Heliantheae alliance</taxon>
        <taxon>Eupatorieae</taxon>
        <taxon>Mikania</taxon>
    </lineage>
</organism>
<accession>A0A5N6NI88</accession>